<sequence length="161" mass="18716">MKFTRAINFIFIRYDKRNIFINCVDASLRNKRRYNDSRHMQRRRMRGSRVDITRKSDSVISTYYSGNKNTETCQPSGRAGILSFTKNKRGRIVPVCVYEVAGHRVQQYATIWPRLIRDLRTLLSHPAEVDGAVLPPLVSPGTRPKPRLNTLVILKEKKRTK</sequence>
<protein>
    <submittedName>
        <fullName evidence="1">Uncharacterized protein</fullName>
    </submittedName>
</protein>
<accession>A0AAW2GRV3</accession>
<gene>
    <name evidence="1" type="ORF">PUN28_001914</name>
</gene>
<comment type="caution">
    <text evidence="1">The sequence shown here is derived from an EMBL/GenBank/DDBJ whole genome shotgun (WGS) entry which is preliminary data.</text>
</comment>
<dbReference type="AlphaFoldDB" id="A0AAW2GRV3"/>
<proteinExistence type="predicted"/>
<evidence type="ECO:0000313" key="2">
    <source>
        <dbReference type="Proteomes" id="UP001430953"/>
    </source>
</evidence>
<dbReference type="EMBL" id="JADYXP020000002">
    <property type="protein sequence ID" value="KAL0129969.1"/>
    <property type="molecule type" value="Genomic_DNA"/>
</dbReference>
<name>A0AAW2GRV3_9HYME</name>
<organism evidence="1 2">
    <name type="scientific">Cardiocondyla obscurior</name>
    <dbReference type="NCBI Taxonomy" id="286306"/>
    <lineage>
        <taxon>Eukaryota</taxon>
        <taxon>Metazoa</taxon>
        <taxon>Ecdysozoa</taxon>
        <taxon>Arthropoda</taxon>
        <taxon>Hexapoda</taxon>
        <taxon>Insecta</taxon>
        <taxon>Pterygota</taxon>
        <taxon>Neoptera</taxon>
        <taxon>Endopterygota</taxon>
        <taxon>Hymenoptera</taxon>
        <taxon>Apocrita</taxon>
        <taxon>Aculeata</taxon>
        <taxon>Formicoidea</taxon>
        <taxon>Formicidae</taxon>
        <taxon>Myrmicinae</taxon>
        <taxon>Cardiocondyla</taxon>
    </lineage>
</organism>
<dbReference type="Proteomes" id="UP001430953">
    <property type="component" value="Unassembled WGS sequence"/>
</dbReference>
<keyword evidence="2" id="KW-1185">Reference proteome</keyword>
<evidence type="ECO:0000313" key="1">
    <source>
        <dbReference type="EMBL" id="KAL0129969.1"/>
    </source>
</evidence>
<reference evidence="1 2" key="1">
    <citation type="submission" date="2023-03" db="EMBL/GenBank/DDBJ databases">
        <title>High recombination rates correlate with genetic variation in Cardiocondyla obscurior ants.</title>
        <authorList>
            <person name="Errbii M."/>
        </authorList>
    </citation>
    <scope>NUCLEOTIDE SEQUENCE [LARGE SCALE GENOMIC DNA]</scope>
    <source>
        <strain evidence="1">Alpha-2009</strain>
        <tissue evidence="1">Whole body</tissue>
    </source>
</reference>